<evidence type="ECO:0000259" key="2">
    <source>
        <dbReference type="Pfam" id="PF07853"/>
    </source>
</evidence>
<feature type="domain" description="DUF1648" evidence="2">
    <location>
        <begin position="31"/>
        <end position="79"/>
    </location>
</feature>
<evidence type="ECO:0000313" key="4">
    <source>
        <dbReference type="Proteomes" id="UP000610966"/>
    </source>
</evidence>
<evidence type="ECO:0000313" key="3">
    <source>
        <dbReference type="EMBL" id="GIH68826.1"/>
    </source>
</evidence>
<dbReference type="InterPro" id="IPR026272">
    <property type="entry name" value="SdpI"/>
</dbReference>
<dbReference type="PIRSF" id="PIRSF038959">
    <property type="entry name" value="SdpI"/>
    <property type="match status" value="1"/>
</dbReference>
<dbReference type="PANTHER" id="PTHR37810">
    <property type="entry name" value="IMMUNITY PROTEIN SDPI"/>
    <property type="match status" value="1"/>
</dbReference>
<feature type="transmembrane region" description="Helical" evidence="1">
    <location>
        <begin position="181"/>
        <end position="200"/>
    </location>
</feature>
<feature type="transmembrane region" description="Helical" evidence="1">
    <location>
        <begin position="104"/>
        <end position="127"/>
    </location>
</feature>
<feature type="transmembrane region" description="Helical" evidence="1">
    <location>
        <begin position="74"/>
        <end position="92"/>
    </location>
</feature>
<reference evidence="3" key="1">
    <citation type="submission" date="2021-01" db="EMBL/GenBank/DDBJ databases">
        <title>Whole genome shotgun sequence of Sphaerimonospora thailandensis NBRC 107569.</title>
        <authorList>
            <person name="Komaki H."/>
            <person name="Tamura T."/>
        </authorList>
    </citation>
    <scope>NUCLEOTIDE SEQUENCE</scope>
    <source>
        <strain evidence="3">NBRC 107569</strain>
    </source>
</reference>
<gene>
    <name evidence="3" type="ORF">Mth01_10790</name>
</gene>
<dbReference type="InterPro" id="IPR012867">
    <property type="entry name" value="DUF1648"/>
</dbReference>
<comment type="caution">
    <text evidence="3">The sequence shown here is derived from an EMBL/GenBank/DDBJ whole genome shotgun (WGS) entry which is preliminary data.</text>
</comment>
<sequence length="233" mass="24669">MTTDESTESSESTDSKRRYLRRGLIGTAVALLASAGVSIWGWIHIPEDARIPTHWNGSGTADGFSGKTGALVELPLVMLAVSALFAALPFLIPRQEMAARARFMTAVWMGLLLLFLGGHGAIIINATGGEIPVVRVAFAGVGILYLLLGNYLPKIRGGSATGTGGRQAAQDLQITPRAQRMAGRMFAGLGLIMLAFGFVLPVPALTAILLVGTVATGLTVTFYSWWSLDPRQS</sequence>
<keyword evidence="1" id="KW-0812">Transmembrane</keyword>
<dbReference type="PANTHER" id="PTHR37810:SF5">
    <property type="entry name" value="IMMUNITY PROTEIN SDPI"/>
    <property type="match status" value="1"/>
</dbReference>
<dbReference type="AlphaFoldDB" id="A0A8J3R6P5"/>
<protein>
    <recommendedName>
        <fullName evidence="2">DUF1648 domain-containing protein</fullName>
    </recommendedName>
</protein>
<organism evidence="3 4">
    <name type="scientific">Sphaerimonospora thailandensis</name>
    <dbReference type="NCBI Taxonomy" id="795644"/>
    <lineage>
        <taxon>Bacteria</taxon>
        <taxon>Bacillati</taxon>
        <taxon>Actinomycetota</taxon>
        <taxon>Actinomycetes</taxon>
        <taxon>Streptosporangiales</taxon>
        <taxon>Streptosporangiaceae</taxon>
        <taxon>Sphaerimonospora</taxon>
    </lineage>
</organism>
<dbReference type="RefSeq" id="WP_204012175.1">
    <property type="nucleotide sequence ID" value="NZ_BOOG01000011.1"/>
</dbReference>
<feature type="transmembrane region" description="Helical" evidence="1">
    <location>
        <begin position="206"/>
        <end position="226"/>
    </location>
</feature>
<keyword evidence="4" id="KW-1185">Reference proteome</keyword>
<accession>A0A8J3R6P5</accession>
<evidence type="ECO:0000256" key="1">
    <source>
        <dbReference type="SAM" id="Phobius"/>
    </source>
</evidence>
<dbReference type="GO" id="GO:0009636">
    <property type="term" value="P:response to toxic substance"/>
    <property type="evidence" value="ECO:0007669"/>
    <property type="project" value="TreeGrafter"/>
</dbReference>
<keyword evidence="1" id="KW-1133">Transmembrane helix</keyword>
<dbReference type="Proteomes" id="UP000610966">
    <property type="component" value="Unassembled WGS sequence"/>
</dbReference>
<keyword evidence="1" id="KW-0472">Membrane</keyword>
<name>A0A8J3R6P5_9ACTN</name>
<feature type="transmembrane region" description="Helical" evidence="1">
    <location>
        <begin position="133"/>
        <end position="152"/>
    </location>
</feature>
<dbReference type="Pfam" id="PF07853">
    <property type="entry name" value="DUF1648"/>
    <property type="match status" value="1"/>
</dbReference>
<proteinExistence type="predicted"/>
<feature type="transmembrane region" description="Helical" evidence="1">
    <location>
        <begin position="24"/>
        <end position="43"/>
    </location>
</feature>
<dbReference type="EMBL" id="BOOG01000011">
    <property type="protein sequence ID" value="GIH68826.1"/>
    <property type="molecule type" value="Genomic_DNA"/>
</dbReference>